<dbReference type="Pfam" id="PF13602">
    <property type="entry name" value="ADH_zinc_N_2"/>
    <property type="match status" value="1"/>
</dbReference>
<dbReference type="InterPro" id="IPR051603">
    <property type="entry name" value="Zinc-ADH_QOR/CCCR"/>
</dbReference>
<dbReference type="SMART" id="SM00829">
    <property type="entry name" value="PKS_ER"/>
    <property type="match status" value="1"/>
</dbReference>
<dbReference type="OrthoDB" id="9785812at2"/>
<protein>
    <recommendedName>
        <fullName evidence="2">Zinc-type alcohol dehydrogenase-like protein</fullName>
    </recommendedName>
</protein>
<reference evidence="4 5" key="1">
    <citation type="submission" date="2018-07" db="EMBL/GenBank/DDBJ databases">
        <title>Dyella solisilvae sp. nov., isolated from the pine and broad-leaved mixed forest soil.</title>
        <authorList>
            <person name="Gao Z."/>
            <person name="Qiu L."/>
        </authorList>
    </citation>
    <scope>NUCLEOTIDE SEQUENCE [LARGE SCALE GENOMIC DNA]</scope>
    <source>
        <strain evidence="4 5">DHG54</strain>
    </source>
</reference>
<dbReference type="InterPro" id="IPR020843">
    <property type="entry name" value="ER"/>
</dbReference>
<dbReference type="EMBL" id="QQSY01000001">
    <property type="protein sequence ID" value="RDJ00532.1"/>
    <property type="molecule type" value="Genomic_DNA"/>
</dbReference>
<dbReference type="PANTHER" id="PTHR44154:SF1">
    <property type="entry name" value="QUINONE OXIDOREDUCTASE"/>
    <property type="match status" value="1"/>
</dbReference>
<evidence type="ECO:0000313" key="5">
    <source>
        <dbReference type="Proteomes" id="UP000254711"/>
    </source>
</evidence>
<evidence type="ECO:0000259" key="3">
    <source>
        <dbReference type="SMART" id="SM00829"/>
    </source>
</evidence>
<dbReference type="Gene3D" id="3.40.50.720">
    <property type="entry name" value="NAD(P)-binding Rossmann-like Domain"/>
    <property type="match status" value="1"/>
</dbReference>
<dbReference type="SUPFAM" id="SSF50129">
    <property type="entry name" value="GroES-like"/>
    <property type="match status" value="1"/>
</dbReference>
<dbReference type="InterPro" id="IPR011032">
    <property type="entry name" value="GroES-like_sf"/>
</dbReference>
<dbReference type="Gene3D" id="3.90.180.10">
    <property type="entry name" value="Medium-chain alcohol dehydrogenases, catalytic domain"/>
    <property type="match status" value="1"/>
</dbReference>
<organism evidence="4 5">
    <name type="scientific">Dyella solisilvae</name>
    <dbReference type="NCBI Taxonomy" id="1920168"/>
    <lineage>
        <taxon>Bacteria</taxon>
        <taxon>Pseudomonadati</taxon>
        <taxon>Pseudomonadota</taxon>
        <taxon>Gammaproteobacteria</taxon>
        <taxon>Lysobacterales</taxon>
        <taxon>Rhodanobacteraceae</taxon>
        <taxon>Dyella</taxon>
    </lineage>
</organism>
<dbReference type="SUPFAM" id="SSF51735">
    <property type="entry name" value="NAD(P)-binding Rossmann-fold domains"/>
    <property type="match status" value="1"/>
</dbReference>
<evidence type="ECO:0000256" key="2">
    <source>
        <dbReference type="RuleBase" id="RU364000"/>
    </source>
</evidence>
<dbReference type="Pfam" id="PF08240">
    <property type="entry name" value="ADH_N"/>
    <property type="match status" value="1"/>
</dbReference>
<feature type="domain" description="Enoyl reductase (ER)" evidence="3">
    <location>
        <begin position="13"/>
        <end position="334"/>
    </location>
</feature>
<evidence type="ECO:0000256" key="1">
    <source>
        <dbReference type="ARBA" id="ARBA00022857"/>
    </source>
</evidence>
<dbReference type="NCBIfam" id="TIGR02817">
    <property type="entry name" value="adh_fam_1"/>
    <property type="match status" value="1"/>
</dbReference>
<comment type="caution">
    <text evidence="4">The sequence shown here is derived from an EMBL/GenBank/DDBJ whole genome shotgun (WGS) entry which is preliminary data.</text>
</comment>
<gene>
    <name evidence="4" type="ORF">DVT68_07005</name>
</gene>
<name>A0A370KD94_9GAMM</name>
<dbReference type="InterPro" id="IPR014182">
    <property type="entry name" value="ADH_Zn_typ-1"/>
</dbReference>
<dbReference type="Proteomes" id="UP000254711">
    <property type="component" value="Unassembled WGS sequence"/>
</dbReference>
<dbReference type="RefSeq" id="WP_114824256.1">
    <property type="nucleotide sequence ID" value="NZ_QQSY01000001.1"/>
</dbReference>
<dbReference type="PANTHER" id="PTHR44154">
    <property type="entry name" value="QUINONE OXIDOREDUCTASE"/>
    <property type="match status" value="1"/>
</dbReference>
<sequence length="338" mass="36310">MKAVAYRHILPISDPNSLLDVELPTPVAQGRDLLVKVEAISVNPVDTKVRKRADPQGADKVLGWDAAGVVTAVGGDVTLFKPGDRVFYAGAIDRAGSNAEYQLVDERIVGRMPSTLDVVHAAAMPLTTITAWELLFDRLGVPRGSTARSGVILVVGGAGGVGSMAIQLARRLTNFTVIGTASRDDSRHWVQEMGAHHVVDHRGDLVAAVKAVSPQGIDYALSLTHTDQHFVALTELLKPQGKLGLIDDPASPPDIRLLKAKSQSLHWESMFTRSLFHTEDMQAQHQLLNEAADLVDAGVLRSTLRENLGTINAANLRRAHAQLESASTIGKLVLSGFE</sequence>
<dbReference type="GO" id="GO:0008270">
    <property type="term" value="F:zinc ion binding"/>
    <property type="evidence" value="ECO:0007669"/>
    <property type="project" value="InterPro"/>
</dbReference>
<dbReference type="GO" id="GO:0016491">
    <property type="term" value="F:oxidoreductase activity"/>
    <property type="evidence" value="ECO:0007669"/>
    <property type="project" value="UniProtKB-KW"/>
</dbReference>
<comment type="similarity">
    <text evidence="2">Belongs to the zinc-containing alcohol dehydrogenase family. Quinone oxidoreductase subfamily.</text>
</comment>
<keyword evidence="1" id="KW-0521">NADP</keyword>
<keyword evidence="2" id="KW-0479">Metal-binding</keyword>
<keyword evidence="2" id="KW-0560">Oxidoreductase</keyword>
<keyword evidence="5" id="KW-1185">Reference proteome</keyword>
<dbReference type="AlphaFoldDB" id="A0A370KD94"/>
<dbReference type="CDD" id="cd08252">
    <property type="entry name" value="AL_MDR"/>
    <property type="match status" value="1"/>
</dbReference>
<proteinExistence type="inferred from homology"/>
<accession>A0A370KD94</accession>
<keyword evidence="2" id="KW-0862">Zinc</keyword>
<dbReference type="InterPro" id="IPR013154">
    <property type="entry name" value="ADH-like_N"/>
</dbReference>
<evidence type="ECO:0000313" key="4">
    <source>
        <dbReference type="EMBL" id="RDJ00532.1"/>
    </source>
</evidence>
<dbReference type="InterPro" id="IPR036291">
    <property type="entry name" value="NAD(P)-bd_dom_sf"/>
</dbReference>